<evidence type="ECO:0000313" key="4">
    <source>
        <dbReference type="EMBL" id="MFH4981128.1"/>
    </source>
</evidence>
<organism evidence="4 5">
    <name type="scientific">Gnathostoma spinigerum</name>
    <dbReference type="NCBI Taxonomy" id="75299"/>
    <lineage>
        <taxon>Eukaryota</taxon>
        <taxon>Metazoa</taxon>
        <taxon>Ecdysozoa</taxon>
        <taxon>Nematoda</taxon>
        <taxon>Chromadorea</taxon>
        <taxon>Rhabditida</taxon>
        <taxon>Spirurina</taxon>
        <taxon>Gnathostomatomorpha</taxon>
        <taxon>Gnathostomatoidea</taxon>
        <taxon>Gnathostomatidae</taxon>
        <taxon>Gnathostoma</taxon>
    </lineage>
</organism>
<comment type="similarity">
    <text evidence="1">Belongs to the ribose-phosphate pyrophosphokinase family.</text>
</comment>
<dbReference type="GO" id="GO:0009165">
    <property type="term" value="P:nucleotide biosynthetic process"/>
    <property type="evidence" value="ECO:0007669"/>
    <property type="project" value="UniProtKB-KW"/>
</dbReference>
<accession>A0ABD6EME5</accession>
<evidence type="ECO:0000313" key="5">
    <source>
        <dbReference type="Proteomes" id="UP001608902"/>
    </source>
</evidence>
<gene>
    <name evidence="4" type="ORF">AB6A40_007837</name>
</gene>
<name>A0ABD6EME5_9BILA</name>
<dbReference type="PANTHER" id="PTHR10210:SF53">
    <property type="entry name" value="GH23275P"/>
    <property type="match status" value="1"/>
</dbReference>
<protein>
    <recommendedName>
        <fullName evidence="3">Ribose-phosphate pyrophosphokinase N-terminal domain-containing protein</fullName>
    </recommendedName>
</protein>
<evidence type="ECO:0000259" key="3">
    <source>
        <dbReference type="Pfam" id="PF13793"/>
    </source>
</evidence>
<comment type="caution">
    <text evidence="4">The sequence shown here is derived from an EMBL/GenBank/DDBJ whole genome shotgun (WGS) entry which is preliminary data.</text>
</comment>
<dbReference type="NCBIfam" id="TIGR01251">
    <property type="entry name" value="ribP_PPkin"/>
    <property type="match status" value="1"/>
</dbReference>
<dbReference type="InterPro" id="IPR005946">
    <property type="entry name" value="Rib-P_diPkinase"/>
</dbReference>
<dbReference type="InterPro" id="IPR029057">
    <property type="entry name" value="PRTase-like"/>
</dbReference>
<dbReference type="EMBL" id="JBGFUD010006654">
    <property type="protein sequence ID" value="MFH4981128.1"/>
    <property type="molecule type" value="Genomic_DNA"/>
</dbReference>
<dbReference type="AlphaFoldDB" id="A0ABD6EME5"/>
<dbReference type="InterPro" id="IPR029099">
    <property type="entry name" value="Pribosyltran_N"/>
</dbReference>
<dbReference type="PANTHER" id="PTHR10210">
    <property type="entry name" value="RIBOSE-PHOSPHATE DIPHOSPHOKINASE FAMILY MEMBER"/>
    <property type="match status" value="1"/>
</dbReference>
<dbReference type="SMART" id="SM01400">
    <property type="entry name" value="Pribosyltran_N"/>
    <property type="match status" value="1"/>
</dbReference>
<dbReference type="Pfam" id="PF13793">
    <property type="entry name" value="Pribosyltran_N"/>
    <property type="match status" value="1"/>
</dbReference>
<dbReference type="FunFam" id="3.40.50.2020:FF:000031">
    <property type="entry name" value="Probable PRS4-ribose-phosphate pyrophosphokinase 3"/>
    <property type="match status" value="1"/>
</dbReference>
<reference evidence="4 5" key="1">
    <citation type="submission" date="2024-08" db="EMBL/GenBank/DDBJ databases">
        <title>Gnathostoma spinigerum genome.</title>
        <authorList>
            <person name="Gonzalez-Bertolin B."/>
            <person name="Monzon S."/>
            <person name="Zaballos A."/>
            <person name="Jimenez P."/>
            <person name="Dekumyoy P."/>
            <person name="Varona S."/>
            <person name="Cuesta I."/>
            <person name="Sumanam S."/>
            <person name="Adisakwattana P."/>
            <person name="Gasser R.B."/>
            <person name="Hernandez-Gonzalez A."/>
            <person name="Young N.D."/>
            <person name="Perteguer M.J."/>
        </authorList>
    </citation>
    <scope>NUCLEOTIDE SEQUENCE [LARGE SCALE GENOMIC DNA]</scope>
    <source>
        <strain evidence="4">AL3</strain>
        <tissue evidence="4">Liver</tissue>
    </source>
</reference>
<dbReference type="SUPFAM" id="SSF53271">
    <property type="entry name" value="PRTase-like"/>
    <property type="match status" value="1"/>
</dbReference>
<dbReference type="Gene3D" id="3.40.50.2020">
    <property type="match status" value="2"/>
</dbReference>
<dbReference type="Pfam" id="PF14572">
    <property type="entry name" value="Pribosyl_synth"/>
    <property type="match status" value="1"/>
</dbReference>
<proteinExistence type="inferred from homology"/>
<keyword evidence="5" id="KW-1185">Reference proteome</keyword>
<dbReference type="Proteomes" id="UP001608902">
    <property type="component" value="Unassembled WGS sequence"/>
</dbReference>
<evidence type="ECO:0000256" key="1">
    <source>
        <dbReference type="ARBA" id="ARBA00006478"/>
    </source>
</evidence>
<evidence type="ECO:0000256" key="2">
    <source>
        <dbReference type="ARBA" id="ARBA00022727"/>
    </source>
</evidence>
<sequence>MASLIHKEDVSSGMVFLAGNSHPDLARLVSDRLGVKLGEAIVYNKTNRETSVDVRQSVRGKHVFILQSGSKDVNNNIMELMILIYACKTSMAKTITVIMPYLPYSKQCRMLRRSAIPMKLIADMVCKAGAMRMVSLDLYKKEIQGFFSIPVDNLRASPFLLEYIKENIPDYKNAVIVAKSPGVMNKATSYADRLRLGE</sequence>
<feature type="domain" description="Ribose-phosphate pyrophosphokinase N-terminal" evidence="3">
    <location>
        <begin position="14"/>
        <end position="129"/>
    </location>
</feature>
<keyword evidence="2" id="KW-0545">Nucleotide biosynthesis</keyword>